<dbReference type="FunFam" id="3.20.20.70:FF:000140">
    <property type="entry name" value="Fructose-bisphosphate aldolase"/>
    <property type="match status" value="1"/>
</dbReference>
<comment type="catalytic activity">
    <reaction evidence="1">
        <text>beta-D-fructose 1,6-bisphosphate = D-glyceraldehyde 3-phosphate + dihydroxyacetone phosphate</text>
        <dbReference type="Rhea" id="RHEA:14729"/>
        <dbReference type="ChEBI" id="CHEBI:32966"/>
        <dbReference type="ChEBI" id="CHEBI:57642"/>
        <dbReference type="ChEBI" id="CHEBI:59776"/>
        <dbReference type="EC" id="4.1.2.13"/>
    </reaction>
</comment>
<evidence type="ECO:0000256" key="4">
    <source>
        <dbReference type="ARBA" id="ARBA00013068"/>
    </source>
</evidence>
<keyword evidence="5" id="KW-0324">Glycolysis</keyword>
<dbReference type="GO" id="GO:0004332">
    <property type="term" value="F:fructose-bisphosphate aldolase activity"/>
    <property type="evidence" value="ECO:0007669"/>
    <property type="project" value="UniProtKB-EC"/>
</dbReference>
<evidence type="ECO:0000256" key="3">
    <source>
        <dbReference type="ARBA" id="ARBA00010387"/>
    </source>
</evidence>
<comment type="similarity">
    <text evidence="3">Belongs to the class I fructose-bisphosphate aldolase family.</text>
</comment>
<dbReference type="NCBIfam" id="NF033379">
    <property type="entry name" value="FrucBisAld_I"/>
    <property type="match status" value="1"/>
</dbReference>
<protein>
    <recommendedName>
        <fullName evidence="4">fructose-bisphosphate aldolase</fullName>
        <ecNumber evidence="4">4.1.2.13</ecNumber>
    </recommendedName>
</protein>
<proteinExistence type="inferred from homology"/>
<reference evidence="7" key="1">
    <citation type="journal article" date="2014" name="Genome Biol. Evol.">
        <title>Pangenome evidence for extensive interdomain horizontal transfer affecting lineage core and shell genes in uncultured planktonic thaumarchaeota and euryarchaeota.</title>
        <authorList>
            <person name="Deschamps P."/>
            <person name="Zivanovic Y."/>
            <person name="Moreira D."/>
            <person name="Rodriguez-Valera F."/>
            <person name="Lopez-Garcia P."/>
        </authorList>
    </citation>
    <scope>NUCLEOTIDE SEQUENCE</scope>
</reference>
<name>A0A075GSU7_9EURY</name>
<dbReference type="Gene3D" id="3.20.20.70">
    <property type="entry name" value="Aldolase class I"/>
    <property type="match status" value="1"/>
</dbReference>
<organism evidence="7">
    <name type="scientific">uncultured marine group II/III euryarchaeote KM3_198_E02</name>
    <dbReference type="NCBI Taxonomy" id="1457973"/>
    <lineage>
        <taxon>Archaea</taxon>
        <taxon>Methanobacteriati</taxon>
        <taxon>Methanobacteriota</taxon>
        <taxon>environmental samples</taxon>
    </lineage>
</organism>
<evidence type="ECO:0000256" key="6">
    <source>
        <dbReference type="ARBA" id="ARBA00023239"/>
    </source>
</evidence>
<dbReference type="EMBL" id="KF900787">
    <property type="protein sequence ID" value="AIF06986.1"/>
    <property type="molecule type" value="Genomic_DNA"/>
</dbReference>
<keyword evidence="6 7" id="KW-0456">Lyase</keyword>
<dbReference type="GO" id="GO:0006096">
    <property type="term" value="P:glycolytic process"/>
    <property type="evidence" value="ECO:0007669"/>
    <property type="project" value="UniProtKB-UniPathway"/>
</dbReference>
<evidence type="ECO:0000256" key="1">
    <source>
        <dbReference type="ARBA" id="ARBA00000441"/>
    </source>
</evidence>
<dbReference type="InterPro" id="IPR000741">
    <property type="entry name" value="FBA_I"/>
</dbReference>
<accession>A0A075GSU7</accession>
<dbReference type="PANTHER" id="PTHR11627">
    <property type="entry name" value="FRUCTOSE-BISPHOSPHATE ALDOLASE"/>
    <property type="match status" value="1"/>
</dbReference>
<dbReference type="Pfam" id="PF00274">
    <property type="entry name" value="Glycolytic"/>
    <property type="match status" value="1"/>
</dbReference>
<gene>
    <name evidence="7" type="primary">ALDO</name>
</gene>
<evidence type="ECO:0000313" key="7">
    <source>
        <dbReference type="EMBL" id="AIF06986.1"/>
    </source>
</evidence>
<dbReference type="SUPFAM" id="SSF51569">
    <property type="entry name" value="Aldolase"/>
    <property type="match status" value="1"/>
</dbReference>
<comment type="pathway">
    <text evidence="2">Carbohydrate degradation; glycolysis; D-glyceraldehyde 3-phosphate and glycerone phosphate from D-glucose: step 4/4.</text>
</comment>
<dbReference type="InterPro" id="IPR013785">
    <property type="entry name" value="Aldolase_TIM"/>
</dbReference>
<sequence>MSSSPTTRTWARGQRMDTELLERTASELVAPGKGILAADESNGTMSKRLAAVGVDPSSETRRSYRANLLSTDGYESAVGGVILFDETIRQSMDDGTPIAEALSSRGIHPGIKVDTGAKELANHPGEKITEGLDGLRERCVEYFEMGARFAKWRAVIRIADGMPSAACVSTNAHALARYAAICQEQGLVPIIEPEVLMDGTHDAQRCYDVTAKVLDATFAAGAEQGIHIPGTLLKPNMIFAGNDCPDQASREEVARLTVDCLTNHVPHDLPGIVFLSGGQSDEDATAHLNLMNQMDVNHPWQLSYSYGRALQAHALRTWAEGGAESAAASRSMFAHRASMNSLARSGDWSLDLEG</sequence>
<dbReference type="UniPathway" id="UPA00109">
    <property type="reaction ID" value="UER00183"/>
</dbReference>
<evidence type="ECO:0000256" key="2">
    <source>
        <dbReference type="ARBA" id="ARBA00004714"/>
    </source>
</evidence>
<dbReference type="EC" id="4.1.2.13" evidence="4"/>
<evidence type="ECO:0000256" key="5">
    <source>
        <dbReference type="ARBA" id="ARBA00023152"/>
    </source>
</evidence>
<dbReference type="AlphaFoldDB" id="A0A075GSU7"/>